<evidence type="ECO:0000313" key="4">
    <source>
        <dbReference type="Proteomes" id="UP000821866"/>
    </source>
</evidence>
<name>A0A9J6EV14_RHIMP</name>
<keyword evidence="4" id="KW-1185">Reference proteome</keyword>
<dbReference type="Proteomes" id="UP000821866">
    <property type="component" value="Chromosome 10"/>
</dbReference>
<sequence>MKHQTMAFGTSIGRCSAMLCCFVLVVTISLCLGLQNSATRYRHFDDYLRNMDSEERAIITDETSPEGAEGGSDAERSITTTPATTTRRLGIQTLRRPEVAPVIRDDSLLLRGLSSDWAAVKSCTQTPPRRAFSAVTTC</sequence>
<feature type="region of interest" description="Disordered" evidence="1">
    <location>
        <begin position="57"/>
        <end position="86"/>
    </location>
</feature>
<protein>
    <recommendedName>
        <fullName evidence="5">Secreted protein</fullName>
    </recommendedName>
</protein>
<keyword evidence="2" id="KW-0732">Signal</keyword>
<proteinExistence type="predicted"/>
<evidence type="ECO:0000313" key="3">
    <source>
        <dbReference type="EMBL" id="KAH8037952.1"/>
    </source>
</evidence>
<evidence type="ECO:0008006" key="5">
    <source>
        <dbReference type="Google" id="ProtNLM"/>
    </source>
</evidence>
<comment type="caution">
    <text evidence="3">The sequence shown here is derived from an EMBL/GenBank/DDBJ whole genome shotgun (WGS) entry which is preliminary data.</text>
</comment>
<feature type="signal peptide" evidence="2">
    <location>
        <begin position="1"/>
        <end position="33"/>
    </location>
</feature>
<reference evidence="3" key="2">
    <citation type="submission" date="2021-09" db="EMBL/GenBank/DDBJ databases">
        <authorList>
            <person name="Jia N."/>
            <person name="Wang J."/>
            <person name="Shi W."/>
            <person name="Du L."/>
            <person name="Sun Y."/>
            <person name="Zhan W."/>
            <person name="Jiang J."/>
            <person name="Wang Q."/>
            <person name="Zhang B."/>
            <person name="Ji P."/>
            <person name="Sakyi L.B."/>
            <person name="Cui X."/>
            <person name="Yuan T."/>
            <person name="Jiang B."/>
            <person name="Yang W."/>
            <person name="Lam T.T.-Y."/>
            <person name="Chang Q."/>
            <person name="Ding S."/>
            <person name="Wang X."/>
            <person name="Zhu J."/>
            <person name="Ruan X."/>
            <person name="Zhao L."/>
            <person name="Wei J."/>
            <person name="Que T."/>
            <person name="Du C."/>
            <person name="Cheng J."/>
            <person name="Dai P."/>
            <person name="Han X."/>
            <person name="Huang E."/>
            <person name="Gao Y."/>
            <person name="Liu J."/>
            <person name="Shao H."/>
            <person name="Ye R."/>
            <person name="Li L."/>
            <person name="Wei W."/>
            <person name="Wang X."/>
            <person name="Wang C."/>
            <person name="Huo Q."/>
            <person name="Li W."/>
            <person name="Guo W."/>
            <person name="Chen H."/>
            <person name="Chen S."/>
            <person name="Zhou L."/>
            <person name="Zhou L."/>
            <person name="Ni X."/>
            <person name="Tian J."/>
            <person name="Zhou Y."/>
            <person name="Sheng Y."/>
            <person name="Liu T."/>
            <person name="Pan Y."/>
            <person name="Xia L."/>
            <person name="Li J."/>
            <person name="Zhao F."/>
            <person name="Cao W."/>
        </authorList>
    </citation>
    <scope>NUCLEOTIDE SEQUENCE</scope>
    <source>
        <strain evidence="3">Rmic-2018</strain>
        <tissue evidence="3">Larvae</tissue>
    </source>
</reference>
<reference evidence="3" key="1">
    <citation type="journal article" date="2020" name="Cell">
        <title>Large-Scale Comparative Analyses of Tick Genomes Elucidate Their Genetic Diversity and Vector Capacities.</title>
        <authorList>
            <consortium name="Tick Genome and Microbiome Consortium (TIGMIC)"/>
            <person name="Jia N."/>
            <person name="Wang J."/>
            <person name="Shi W."/>
            <person name="Du L."/>
            <person name="Sun Y."/>
            <person name="Zhan W."/>
            <person name="Jiang J.F."/>
            <person name="Wang Q."/>
            <person name="Zhang B."/>
            <person name="Ji P."/>
            <person name="Bell-Sakyi L."/>
            <person name="Cui X.M."/>
            <person name="Yuan T.T."/>
            <person name="Jiang B.G."/>
            <person name="Yang W.F."/>
            <person name="Lam T.T."/>
            <person name="Chang Q.C."/>
            <person name="Ding S.J."/>
            <person name="Wang X.J."/>
            <person name="Zhu J.G."/>
            <person name="Ruan X.D."/>
            <person name="Zhao L."/>
            <person name="Wei J.T."/>
            <person name="Ye R.Z."/>
            <person name="Que T.C."/>
            <person name="Du C.H."/>
            <person name="Zhou Y.H."/>
            <person name="Cheng J.X."/>
            <person name="Dai P.F."/>
            <person name="Guo W.B."/>
            <person name="Han X.H."/>
            <person name="Huang E.J."/>
            <person name="Li L.F."/>
            <person name="Wei W."/>
            <person name="Gao Y.C."/>
            <person name="Liu J.Z."/>
            <person name="Shao H.Z."/>
            <person name="Wang X."/>
            <person name="Wang C.C."/>
            <person name="Yang T.C."/>
            <person name="Huo Q.B."/>
            <person name="Li W."/>
            <person name="Chen H.Y."/>
            <person name="Chen S.E."/>
            <person name="Zhou L.G."/>
            <person name="Ni X.B."/>
            <person name="Tian J.H."/>
            <person name="Sheng Y."/>
            <person name="Liu T."/>
            <person name="Pan Y.S."/>
            <person name="Xia L.Y."/>
            <person name="Li J."/>
            <person name="Zhao F."/>
            <person name="Cao W.C."/>
        </authorList>
    </citation>
    <scope>NUCLEOTIDE SEQUENCE</scope>
    <source>
        <strain evidence="3">Rmic-2018</strain>
    </source>
</reference>
<dbReference type="AlphaFoldDB" id="A0A9J6EV14"/>
<organism evidence="3 4">
    <name type="scientific">Rhipicephalus microplus</name>
    <name type="common">Cattle tick</name>
    <name type="synonym">Boophilus microplus</name>
    <dbReference type="NCBI Taxonomy" id="6941"/>
    <lineage>
        <taxon>Eukaryota</taxon>
        <taxon>Metazoa</taxon>
        <taxon>Ecdysozoa</taxon>
        <taxon>Arthropoda</taxon>
        <taxon>Chelicerata</taxon>
        <taxon>Arachnida</taxon>
        <taxon>Acari</taxon>
        <taxon>Parasitiformes</taxon>
        <taxon>Ixodida</taxon>
        <taxon>Ixodoidea</taxon>
        <taxon>Ixodidae</taxon>
        <taxon>Rhipicephalinae</taxon>
        <taxon>Rhipicephalus</taxon>
        <taxon>Boophilus</taxon>
    </lineage>
</organism>
<dbReference type="EMBL" id="JABSTU010000002">
    <property type="protein sequence ID" value="KAH8037952.1"/>
    <property type="molecule type" value="Genomic_DNA"/>
</dbReference>
<accession>A0A9J6EV14</accession>
<gene>
    <name evidence="3" type="ORF">HPB51_019304</name>
</gene>
<evidence type="ECO:0000256" key="1">
    <source>
        <dbReference type="SAM" id="MobiDB-lite"/>
    </source>
</evidence>
<dbReference type="VEuPathDB" id="VectorBase:LOC119180340"/>
<feature type="chain" id="PRO_5039943037" description="Secreted protein" evidence="2">
    <location>
        <begin position="34"/>
        <end position="138"/>
    </location>
</feature>
<evidence type="ECO:0000256" key="2">
    <source>
        <dbReference type="SAM" id="SignalP"/>
    </source>
</evidence>